<dbReference type="InterPro" id="IPR028082">
    <property type="entry name" value="Peripla_BP_I"/>
</dbReference>
<dbReference type="AlphaFoldDB" id="A0A094QWT2"/>
<dbReference type="InterPro" id="IPR028081">
    <property type="entry name" value="Leu-bd"/>
</dbReference>
<protein>
    <recommendedName>
        <fullName evidence="2">Leucine-binding protein domain-containing protein</fullName>
    </recommendedName>
</protein>
<feature type="domain" description="Leucine-binding protein" evidence="2">
    <location>
        <begin position="37"/>
        <end position="381"/>
    </location>
</feature>
<name>A0A094QWT2_9ZZZZ</name>
<keyword evidence="1" id="KW-0732">Signal</keyword>
<dbReference type="Pfam" id="PF13458">
    <property type="entry name" value="Peripla_BP_6"/>
    <property type="match status" value="1"/>
</dbReference>
<dbReference type="CDD" id="cd06341">
    <property type="entry name" value="PBP1_ABC_ligand_binding-like"/>
    <property type="match status" value="1"/>
</dbReference>
<dbReference type="PANTHER" id="PTHR47235">
    <property type="entry name" value="BLR6548 PROTEIN"/>
    <property type="match status" value="1"/>
</dbReference>
<reference evidence="3" key="1">
    <citation type="submission" date="2014-06" db="EMBL/GenBank/DDBJ databases">
        <title>Key roles for freshwater Actinobacteria revealed by deep metagenomic sequencing.</title>
        <authorList>
            <person name="Ghai R."/>
            <person name="Mizuno C.M."/>
            <person name="Picazo A."/>
            <person name="Camacho A."/>
            <person name="Rodriguez-Valera F."/>
        </authorList>
    </citation>
    <scope>NUCLEOTIDE SEQUENCE</scope>
</reference>
<organism evidence="3">
    <name type="scientific">freshwater metagenome</name>
    <dbReference type="NCBI Taxonomy" id="449393"/>
    <lineage>
        <taxon>unclassified sequences</taxon>
        <taxon>metagenomes</taxon>
        <taxon>ecological metagenomes</taxon>
    </lineage>
</organism>
<dbReference type="SUPFAM" id="SSF53822">
    <property type="entry name" value="Periplasmic binding protein-like I"/>
    <property type="match status" value="1"/>
</dbReference>
<dbReference type="Gene3D" id="3.40.50.2300">
    <property type="match status" value="2"/>
</dbReference>
<gene>
    <name evidence="3" type="ORF">GM51_7580</name>
</gene>
<proteinExistence type="predicted"/>
<comment type="caution">
    <text evidence="3">The sequence shown here is derived from an EMBL/GenBank/DDBJ whole genome shotgun (WGS) entry which is preliminary data.</text>
</comment>
<evidence type="ECO:0000256" key="1">
    <source>
        <dbReference type="ARBA" id="ARBA00022729"/>
    </source>
</evidence>
<accession>A0A094QWT2</accession>
<sequence length="393" mass="41267">MLSPRKRPVLFLSTASIVLLTLAGCAPASPDGSEEGPIKIGAVSSLTGPAPFPEVPAAAQAVFDRVNASGGINGRQIEFISVDDGADPALASKAARRLIDEDQVVALVGSASLVECTVNSTFYAQEGVVSVPGIGVEPACFASANIAPVNNGTVQGFANLLFYASEELGNTRVCPVILKSPGLTEPYLDLIERWEEATGSTAPLVDTSVSFGDDPTPAILAVRDAGCDAVVFNANEPIAVAFMNTVKRQGLLEGIDWLTLTSAYSESVATELERQGTLGLYANSEFLPFTTDDSRLDDWRSTLNKAEVPLTSLSMGGFVSAEILVDVLSSIDGPITRESVTVAFTTMSEIAHPLLGMPYVFGPGDAHLPNRSSQMVQVTESGWVTVRGWAVGQ</sequence>
<dbReference type="EMBL" id="JNSL01000037">
    <property type="protein sequence ID" value="KGA18896.1"/>
    <property type="molecule type" value="Genomic_DNA"/>
</dbReference>
<evidence type="ECO:0000259" key="2">
    <source>
        <dbReference type="Pfam" id="PF13458"/>
    </source>
</evidence>
<dbReference type="PANTHER" id="PTHR47235:SF1">
    <property type="entry name" value="BLR6548 PROTEIN"/>
    <property type="match status" value="1"/>
</dbReference>
<evidence type="ECO:0000313" key="3">
    <source>
        <dbReference type="EMBL" id="KGA18896.1"/>
    </source>
</evidence>
<dbReference type="PROSITE" id="PS51257">
    <property type="entry name" value="PROKAR_LIPOPROTEIN"/>
    <property type="match status" value="1"/>
</dbReference>